<organism evidence="1 2">
    <name type="scientific">Babesia bovis</name>
    <dbReference type="NCBI Taxonomy" id="5865"/>
    <lineage>
        <taxon>Eukaryota</taxon>
        <taxon>Sar</taxon>
        <taxon>Alveolata</taxon>
        <taxon>Apicomplexa</taxon>
        <taxon>Aconoidasida</taxon>
        <taxon>Piroplasmida</taxon>
        <taxon>Babesiidae</taxon>
        <taxon>Babesia</taxon>
    </lineage>
</organism>
<dbReference type="eggNOG" id="ENOG502QWTY">
    <property type="taxonomic scope" value="Eukaryota"/>
</dbReference>
<proteinExistence type="predicted"/>
<sequence>MLNELECAWLALFGECIVPELRHNEHILNSSIASEFSSLDRDDSISKPEEAKLYSLKKVLQVILDNPDTELTEVGVEAVFKAREELVNLFKNVAQSEGFSETLKDAIKLVIVDALNRKVKERNPDYTIPDVDVSNVNAAKGYFEKSADIKDILREIKKVDHYINATQMEIQQVRDSI</sequence>
<keyword evidence="2" id="KW-1185">Reference proteome</keyword>
<reference evidence="1 2" key="1">
    <citation type="journal article" date="2007" name="PLoS Pathog.">
        <title>Genome sequence of Babesia bovis and comparative analysis of apicomplexan hemoprotozoa.</title>
        <authorList>
            <person name="Brayton K.A."/>
            <person name="Lau A.O.T."/>
            <person name="Herndon D.R."/>
            <person name="Hannick L."/>
            <person name="Kappmeyer L.S."/>
            <person name="Berens S.J."/>
            <person name="Bidwell S.L."/>
            <person name="Brown W.C."/>
            <person name="Crabtree J."/>
            <person name="Fadrosh D."/>
            <person name="Feldblum T."/>
            <person name="Forberger H.A."/>
            <person name="Haas B.J."/>
            <person name="Howell J.M."/>
            <person name="Khouri H."/>
            <person name="Koo H."/>
            <person name="Mann D.J."/>
            <person name="Norimine J."/>
            <person name="Paulsen I.T."/>
            <person name="Radune D."/>
            <person name="Ren Q."/>
            <person name="Smith R.K. Jr."/>
            <person name="Suarez C.E."/>
            <person name="White O."/>
            <person name="Wortman J.R."/>
            <person name="Knowles D.P. Jr."/>
            <person name="McElwain T.F."/>
            <person name="Nene V.M."/>
        </authorList>
    </citation>
    <scope>NUCLEOTIDE SEQUENCE [LARGE SCALE GENOMIC DNA]</scope>
    <source>
        <strain evidence="1">T2Bo</strain>
    </source>
</reference>
<dbReference type="OMA" id="RHNEHIL"/>
<evidence type="ECO:0000313" key="1">
    <source>
        <dbReference type="EMBL" id="EDO07023.1"/>
    </source>
</evidence>
<accession>A7AR54</accession>
<dbReference type="VEuPathDB" id="PiroplasmaDB:BBOV_IV006670"/>
<dbReference type="Proteomes" id="UP000002173">
    <property type="component" value="Unassembled WGS sequence"/>
</dbReference>
<protein>
    <submittedName>
        <fullName evidence="1">Uncharacterized protein</fullName>
    </submittedName>
</protein>
<reference evidence="2" key="2">
    <citation type="journal article" date="2020" name="Data Brief">
        <title>Transcriptome dataset of Babesia bovis life stages within vertebrate and invertebrate hosts.</title>
        <authorList>
            <person name="Ueti M.W."/>
            <person name="Johnson W.C."/>
            <person name="Kappmeyer L.S."/>
            <person name="Herndon D.R."/>
            <person name="Mousel M.R."/>
            <person name="Reif K.E."/>
            <person name="Taus N.S."/>
            <person name="Ifeonu O.O."/>
            <person name="Silva J.C."/>
            <person name="Suarez C.E."/>
            <person name="Brayton K.A."/>
        </authorList>
    </citation>
    <scope>NUCLEOTIDE SEQUENCE [LARGE SCALE GENOMIC DNA]</scope>
</reference>
<gene>
    <name evidence="1" type="ORF">BBOV_IV006670</name>
</gene>
<dbReference type="AlphaFoldDB" id="A7AR54"/>
<dbReference type="EMBL" id="AAXT01000002">
    <property type="protein sequence ID" value="EDO07023.1"/>
    <property type="molecule type" value="Genomic_DNA"/>
</dbReference>
<dbReference type="InParanoid" id="A7AR54"/>
<dbReference type="KEGG" id="bbo:BBOV_IV006670"/>
<comment type="caution">
    <text evidence="1">The sequence shown here is derived from an EMBL/GenBank/DDBJ whole genome shotgun (WGS) entry which is preliminary data.</text>
</comment>
<dbReference type="GeneID" id="5478825"/>
<reference evidence="2" key="3">
    <citation type="journal article" date="2021" name="Int. J. Parasitol.">
        <title>Comparative analysis of gene expression between Babesia bovis blood stages and kinetes allowed by improved genome annotation.</title>
        <authorList>
            <person name="Ueti M.W."/>
            <person name="Johnson W.C."/>
            <person name="Kappmeyer L.S."/>
            <person name="Herndon D.R."/>
            <person name="Mousel M.R."/>
            <person name="Reif K.E."/>
            <person name="Taus N.S."/>
            <person name="Ifeonu O.O."/>
            <person name="Silva J.C."/>
            <person name="Suarez C.E."/>
            <person name="Brayton K.A."/>
        </authorList>
    </citation>
    <scope>NUCLEOTIDE SEQUENCE [LARGE SCALE GENOMIC DNA]</scope>
</reference>
<evidence type="ECO:0000313" key="2">
    <source>
        <dbReference type="Proteomes" id="UP000002173"/>
    </source>
</evidence>
<name>A7AR54_BABBO</name>